<organism evidence="2 3">
    <name type="scientific">Enterobacter cloacae</name>
    <dbReference type="NCBI Taxonomy" id="550"/>
    <lineage>
        <taxon>Bacteria</taxon>
        <taxon>Pseudomonadati</taxon>
        <taxon>Pseudomonadota</taxon>
        <taxon>Gammaproteobacteria</taxon>
        <taxon>Enterobacterales</taxon>
        <taxon>Enterobacteriaceae</taxon>
        <taxon>Enterobacter</taxon>
        <taxon>Enterobacter cloacae complex</taxon>
    </lineage>
</organism>
<evidence type="ECO:0000259" key="1">
    <source>
        <dbReference type="Pfam" id="PF04917"/>
    </source>
</evidence>
<dbReference type="Proteomes" id="UP000255106">
    <property type="component" value="Unassembled WGS sequence"/>
</dbReference>
<evidence type="ECO:0000313" key="3">
    <source>
        <dbReference type="Proteomes" id="UP000255106"/>
    </source>
</evidence>
<evidence type="ECO:0000313" key="2">
    <source>
        <dbReference type="EMBL" id="STQ14846.1"/>
    </source>
</evidence>
<protein>
    <submittedName>
        <fullName evidence="2">Shufflon protein</fullName>
    </submittedName>
</protein>
<proteinExistence type="predicted"/>
<reference evidence="2 3" key="1">
    <citation type="submission" date="2018-06" db="EMBL/GenBank/DDBJ databases">
        <authorList>
            <consortium name="Pathogen Informatics"/>
            <person name="Doyle S."/>
        </authorList>
    </citation>
    <scope>NUCLEOTIDE SEQUENCE [LARGE SCALE GENOMIC DNA]</scope>
    <source>
        <strain evidence="2 3">NCTC10005</strain>
    </source>
</reference>
<accession>A0A377MA20</accession>
<dbReference type="InterPro" id="IPR007001">
    <property type="entry name" value="Shufflon_N"/>
</dbReference>
<sequence>MARGESDRLYRFSVTGKPDLNTMHTSIDMGGNNLNNTGTVNAVTGTFSAT</sequence>
<feature type="domain" description="Bacterial shufflon protein N-terminal" evidence="1">
    <location>
        <begin position="2"/>
        <end position="49"/>
    </location>
</feature>
<dbReference type="Pfam" id="PF04917">
    <property type="entry name" value="Shufflon_N"/>
    <property type="match status" value="1"/>
</dbReference>
<name>A0A377MA20_ENTCL</name>
<dbReference type="EMBL" id="UGJB01000004">
    <property type="protein sequence ID" value="STQ14846.1"/>
    <property type="molecule type" value="Genomic_DNA"/>
</dbReference>
<dbReference type="AlphaFoldDB" id="A0A377MA20"/>
<gene>
    <name evidence="2" type="ORF">NCTC10005_07717</name>
</gene>